<accession>A0A212K184</accession>
<keyword evidence="1" id="KW-0472">Membrane</keyword>
<dbReference type="GO" id="GO:0016788">
    <property type="term" value="F:hydrolase activity, acting on ester bonds"/>
    <property type="evidence" value="ECO:0007669"/>
    <property type="project" value="UniProtKB-ARBA"/>
</dbReference>
<sequence length="463" mass="51359">MLIVSTSNNSYFGKAILFVALSIAAFLVFKEVLPERLFSEHVEANENILMDSMALMAQSDTTEIHDIPVIVESDSTKAQTYEEVDANFNPALAADGYQNLTRFYTKLHELQETKTGKVRIAYFGDSMNDGDYIVQDVRSEFQENYGGEGVGYVAVSSLSAGARGSISHQYSKNWFSQSFVKVKKPMKPFGIDGQVFFAKDPAQAYWVRYKAQSQKHSTQLNNPVLLYGRGNNNKAYVTVAADKDSVSSKSLNPVNLLNTLPLSSHNAKSIQVNFHNADSIPIYGFNFDNGEGVHVDNFSIRGNSGLPLSILNPALMNAFDKVLNYDLIILHYGANVLGYGSLNYSWYERNMTTVVNNLHECFPNADILVISTADRALKIDGTMQTDPAVVPLANAQRNYARKTNSGFISLYEVMGGKGSMVTWVDNKLANKDYTHFNGSGSKKVAKLIYTEIDKGYTKFKAKQ</sequence>
<dbReference type="Gene3D" id="3.40.50.1110">
    <property type="entry name" value="SGNH hydrolase"/>
    <property type="match status" value="1"/>
</dbReference>
<dbReference type="SUPFAM" id="SSF52266">
    <property type="entry name" value="SGNH hydrolase"/>
    <property type="match status" value="1"/>
</dbReference>
<dbReference type="EMBL" id="FLUM01000003">
    <property type="protein sequence ID" value="SBW05427.1"/>
    <property type="molecule type" value="Genomic_DNA"/>
</dbReference>
<dbReference type="InterPro" id="IPR036514">
    <property type="entry name" value="SGNH_hydro_sf"/>
</dbReference>
<dbReference type="Gene3D" id="2.60.120.1360">
    <property type="match status" value="1"/>
</dbReference>
<feature type="transmembrane region" description="Helical" evidence="1">
    <location>
        <begin position="12"/>
        <end position="29"/>
    </location>
</feature>
<reference evidence="2" key="1">
    <citation type="submission" date="2016-04" db="EMBL/GenBank/DDBJ databases">
        <authorList>
            <person name="Evans L.H."/>
            <person name="Alamgir A."/>
            <person name="Owens N."/>
            <person name="Weber N.D."/>
            <person name="Virtaneva K."/>
            <person name="Barbian K."/>
            <person name="Babar A."/>
            <person name="Rosenke K."/>
        </authorList>
    </citation>
    <scope>NUCLEOTIDE SEQUENCE</scope>
    <source>
        <strain evidence="2">86-1</strain>
    </source>
</reference>
<protein>
    <recommendedName>
        <fullName evidence="3">SGNH hydrolase-type esterase domain-containing protein</fullName>
    </recommendedName>
</protein>
<name>A0A212K184_9BACT</name>
<proteinExistence type="predicted"/>
<organism evidence="2">
    <name type="scientific">uncultured Dysgonomonas sp</name>
    <dbReference type="NCBI Taxonomy" id="206096"/>
    <lineage>
        <taxon>Bacteria</taxon>
        <taxon>Pseudomonadati</taxon>
        <taxon>Bacteroidota</taxon>
        <taxon>Bacteroidia</taxon>
        <taxon>Bacteroidales</taxon>
        <taxon>Dysgonomonadaceae</taxon>
        <taxon>Dysgonomonas</taxon>
        <taxon>environmental samples</taxon>
    </lineage>
</organism>
<keyword evidence="1" id="KW-0812">Transmembrane</keyword>
<evidence type="ECO:0000313" key="2">
    <source>
        <dbReference type="EMBL" id="SBW05427.1"/>
    </source>
</evidence>
<evidence type="ECO:0000256" key="1">
    <source>
        <dbReference type="SAM" id="Phobius"/>
    </source>
</evidence>
<dbReference type="AlphaFoldDB" id="A0A212K184"/>
<evidence type="ECO:0008006" key="3">
    <source>
        <dbReference type="Google" id="ProtNLM"/>
    </source>
</evidence>
<keyword evidence="1" id="KW-1133">Transmembrane helix</keyword>
<gene>
    <name evidence="2" type="ORF">KL86DYS1_31110</name>
</gene>